<organism evidence="2 3">
    <name type="scientific">Candidatus Thiodiazotropha taylori</name>
    <dbReference type="NCBI Taxonomy" id="2792791"/>
    <lineage>
        <taxon>Bacteria</taxon>
        <taxon>Pseudomonadati</taxon>
        <taxon>Pseudomonadota</taxon>
        <taxon>Gammaproteobacteria</taxon>
        <taxon>Chromatiales</taxon>
        <taxon>Sedimenticolaceae</taxon>
        <taxon>Candidatus Thiodiazotropha</taxon>
    </lineage>
</organism>
<proteinExistence type="predicted"/>
<reference evidence="2 3" key="1">
    <citation type="submission" date="2021-05" db="EMBL/GenBank/DDBJ databases">
        <title>Genetic and Functional Diversity in Clade A Lucinid endosymbionts from the Bahamas.</title>
        <authorList>
            <person name="Giani N.M."/>
            <person name="Engel A.S."/>
            <person name="Campbell B.J."/>
        </authorList>
    </citation>
    <scope>NUCLEOTIDE SEQUENCE [LARGE SCALE GENOMIC DNA]</scope>
    <source>
        <strain evidence="2">LUC16012Gg_MoonRockCtena</strain>
    </source>
</reference>
<dbReference type="EMBL" id="JAHHGM010000004">
    <property type="protein sequence ID" value="MBT2988538.1"/>
    <property type="molecule type" value="Genomic_DNA"/>
</dbReference>
<dbReference type="InterPro" id="IPR000383">
    <property type="entry name" value="Xaa-Pro-like_dom"/>
</dbReference>
<dbReference type="GO" id="GO:0016787">
    <property type="term" value="F:hydrolase activity"/>
    <property type="evidence" value="ECO:0007669"/>
    <property type="project" value="UniProtKB-KW"/>
</dbReference>
<gene>
    <name evidence="2" type="ORF">KME65_06195</name>
</gene>
<feature type="domain" description="Xaa-Pro dipeptidyl-peptidase-like" evidence="1">
    <location>
        <begin position="34"/>
        <end position="116"/>
    </location>
</feature>
<protein>
    <submittedName>
        <fullName evidence="2">Alpha/beta hydrolase</fullName>
    </submittedName>
</protein>
<evidence type="ECO:0000313" key="3">
    <source>
        <dbReference type="Proteomes" id="UP000770889"/>
    </source>
</evidence>
<keyword evidence="2" id="KW-0378">Hydrolase</keyword>
<sequence length="310" mass="35822">MDSTIETETFENRNGELLFVITHVPNHVAQKDAVILLLSPGVKMRVAPHRLYNKMADEFVNEGYIVARFDFSGLGDSEGEIEEDLLADFYNTVQFGRYVKDTVDAMDWAERKYGKNKFILAGLCGGAITGLLTGQADERVEALLSLNIPVILDGSNQDKTKYLTEGQLDRLKKNYLKRLFNVNSWLRFLTFKSDYKLLLKSLIRKNKKSDNDKQQDNSADSNLNPLFEPAFMYWIEKSKNMLLIFSGSDRLTWEYNEKFAIPNQDKLAAINGRFEVRVVDEANHIFSYKSWYEEMMKLSLQWLKNDYKLG</sequence>
<dbReference type="InterPro" id="IPR029058">
    <property type="entry name" value="AB_hydrolase_fold"/>
</dbReference>
<dbReference type="AlphaFoldDB" id="A0A944MAW5"/>
<dbReference type="Gene3D" id="3.40.50.1820">
    <property type="entry name" value="alpha/beta hydrolase"/>
    <property type="match status" value="1"/>
</dbReference>
<evidence type="ECO:0000313" key="2">
    <source>
        <dbReference type="EMBL" id="MBT2988538.1"/>
    </source>
</evidence>
<comment type="caution">
    <text evidence="2">The sequence shown here is derived from an EMBL/GenBank/DDBJ whole genome shotgun (WGS) entry which is preliminary data.</text>
</comment>
<evidence type="ECO:0000259" key="1">
    <source>
        <dbReference type="Pfam" id="PF02129"/>
    </source>
</evidence>
<dbReference type="Proteomes" id="UP000770889">
    <property type="component" value="Unassembled WGS sequence"/>
</dbReference>
<accession>A0A944MAW5</accession>
<dbReference type="Pfam" id="PF02129">
    <property type="entry name" value="Peptidase_S15"/>
    <property type="match status" value="1"/>
</dbReference>
<dbReference type="SUPFAM" id="SSF53474">
    <property type="entry name" value="alpha/beta-Hydrolases"/>
    <property type="match status" value="1"/>
</dbReference>
<name>A0A944MAW5_9GAMM</name>